<gene>
    <name evidence="3" type="ORF">HMPREF1541_05581</name>
</gene>
<dbReference type="SUPFAM" id="SSF54427">
    <property type="entry name" value="NTF2-like"/>
    <property type="match status" value="1"/>
</dbReference>
<evidence type="ECO:0000313" key="3">
    <source>
        <dbReference type="EMBL" id="ETN39358.1"/>
    </source>
</evidence>
<dbReference type="Gene3D" id="3.10.450.50">
    <property type="match status" value="1"/>
</dbReference>
<organism evidence="3 4">
    <name type="scientific">Cyphellophora europaea (strain CBS 101466)</name>
    <name type="common">Phialophora europaea</name>
    <dbReference type="NCBI Taxonomy" id="1220924"/>
    <lineage>
        <taxon>Eukaryota</taxon>
        <taxon>Fungi</taxon>
        <taxon>Dikarya</taxon>
        <taxon>Ascomycota</taxon>
        <taxon>Pezizomycotina</taxon>
        <taxon>Eurotiomycetes</taxon>
        <taxon>Chaetothyriomycetidae</taxon>
        <taxon>Chaetothyriales</taxon>
        <taxon>Cyphellophoraceae</taxon>
        <taxon>Cyphellophora</taxon>
    </lineage>
</organism>
<evidence type="ECO:0000259" key="2">
    <source>
        <dbReference type="Pfam" id="PF12680"/>
    </source>
</evidence>
<feature type="compositionally biased region" description="Basic residues" evidence="1">
    <location>
        <begin position="17"/>
        <end position="26"/>
    </location>
</feature>
<dbReference type="AlphaFoldDB" id="W2RUC2"/>
<feature type="domain" description="SnoaL-like" evidence="2">
    <location>
        <begin position="74"/>
        <end position="158"/>
    </location>
</feature>
<dbReference type="OrthoDB" id="4112712at2759"/>
<evidence type="ECO:0000313" key="4">
    <source>
        <dbReference type="Proteomes" id="UP000030752"/>
    </source>
</evidence>
<proteinExistence type="predicted"/>
<sequence length="205" mass="23015">MKHAPVVPPTISAPIQHHTHTHHREKVHFAGSPPPPPYKSRSSSSSSTSSTRSSDPPTTPVDLHSRALHLLDTLYNKHDLASARPLIHPDVSISHNDDAAMASRDEYLAYWARRTKRVPELRAKCRECAVDESQRKVWVVSEIYTEPAEEVATLGVDMPATTTAKRPGGLQRRKESVDMLWFDEAGRLVGGCDWVRSVRRREDDD</sequence>
<dbReference type="InterPro" id="IPR037401">
    <property type="entry name" value="SnoaL-like"/>
</dbReference>
<feature type="compositionally biased region" description="Low complexity" evidence="1">
    <location>
        <begin position="39"/>
        <end position="56"/>
    </location>
</feature>
<evidence type="ECO:0000256" key="1">
    <source>
        <dbReference type="SAM" id="MobiDB-lite"/>
    </source>
</evidence>
<feature type="region of interest" description="Disordered" evidence="1">
    <location>
        <begin position="1"/>
        <end position="62"/>
    </location>
</feature>
<dbReference type="InterPro" id="IPR032710">
    <property type="entry name" value="NTF2-like_dom_sf"/>
</dbReference>
<dbReference type="GeneID" id="19972920"/>
<dbReference type="InParanoid" id="W2RUC2"/>
<dbReference type="RefSeq" id="XP_008718143.1">
    <property type="nucleotide sequence ID" value="XM_008719921.1"/>
</dbReference>
<dbReference type="EMBL" id="KB822721">
    <property type="protein sequence ID" value="ETN39358.1"/>
    <property type="molecule type" value="Genomic_DNA"/>
</dbReference>
<dbReference type="VEuPathDB" id="FungiDB:HMPREF1541_05581"/>
<accession>W2RUC2</accession>
<dbReference type="Proteomes" id="UP000030752">
    <property type="component" value="Unassembled WGS sequence"/>
</dbReference>
<dbReference type="HOGENOM" id="CLU_1337467_0_0_1"/>
<dbReference type="Pfam" id="PF12680">
    <property type="entry name" value="SnoaL_2"/>
    <property type="match status" value="1"/>
</dbReference>
<reference evidence="3 4" key="1">
    <citation type="submission" date="2013-03" db="EMBL/GenBank/DDBJ databases">
        <title>The Genome Sequence of Phialophora europaea CBS 101466.</title>
        <authorList>
            <consortium name="The Broad Institute Genomics Platform"/>
            <person name="Cuomo C."/>
            <person name="de Hoog S."/>
            <person name="Gorbushina A."/>
            <person name="Walker B."/>
            <person name="Young S.K."/>
            <person name="Zeng Q."/>
            <person name="Gargeya S."/>
            <person name="Fitzgerald M."/>
            <person name="Haas B."/>
            <person name="Abouelleil A."/>
            <person name="Allen A.W."/>
            <person name="Alvarado L."/>
            <person name="Arachchi H.M."/>
            <person name="Berlin A.M."/>
            <person name="Chapman S.B."/>
            <person name="Gainer-Dewar J."/>
            <person name="Goldberg J."/>
            <person name="Griggs A."/>
            <person name="Gujja S."/>
            <person name="Hansen M."/>
            <person name="Howarth C."/>
            <person name="Imamovic A."/>
            <person name="Ireland A."/>
            <person name="Larimer J."/>
            <person name="McCowan C."/>
            <person name="Murphy C."/>
            <person name="Pearson M."/>
            <person name="Poon T.W."/>
            <person name="Priest M."/>
            <person name="Roberts A."/>
            <person name="Saif S."/>
            <person name="Shea T."/>
            <person name="Sisk P."/>
            <person name="Sykes S."/>
            <person name="Wortman J."/>
            <person name="Nusbaum C."/>
            <person name="Birren B."/>
        </authorList>
    </citation>
    <scope>NUCLEOTIDE SEQUENCE [LARGE SCALE GENOMIC DNA]</scope>
    <source>
        <strain evidence="3 4">CBS 101466</strain>
    </source>
</reference>
<protein>
    <recommendedName>
        <fullName evidence="2">SnoaL-like domain-containing protein</fullName>
    </recommendedName>
</protein>
<name>W2RUC2_CYPE1</name>
<keyword evidence="4" id="KW-1185">Reference proteome</keyword>